<evidence type="ECO:0000256" key="7">
    <source>
        <dbReference type="SAM" id="Phobius"/>
    </source>
</evidence>
<dbReference type="InterPro" id="IPR003392">
    <property type="entry name" value="PTHD_SSD"/>
</dbReference>
<proteinExistence type="inferred from homology"/>
<keyword evidence="8" id="KW-0732">Signal</keyword>
<reference evidence="10 11" key="1">
    <citation type="journal article" date="2020" name="bioRxiv">
        <title>Metabolic contributions of an alphaproteobacterial endosymbiont in the apicomplexan Cardiosporidium cionae.</title>
        <authorList>
            <person name="Hunter E.S."/>
            <person name="Paight C.J."/>
            <person name="Lane C.E."/>
        </authorList>
    </citation>
    <scope>NUCLEOTIDE SEQUENCE [LARGE SCALE GENOMIC DNA]</scope>
    <source>
        <strain evidence="10">ESH_2018</strain>
    </source>
</reference>
<evidence type="ECO:0000313" key="11">
    <source>
        <dbReference type="Proteomes" id="UP000823046"/>
    </source>
</evidence>
<dbReference type="PANTHER" id="PTHR10796:SF92">
    <property type="entry name" value="PATCHED-RELATED, ISOFORM A"/>
    <property type="match status" value="1"/>
</dbReference>
<evidence type="ECO:0000256" key="5">
    <source>
        <dbReference type="ARBA" id="ARBA00023136"/>
    </source>
</evidence>
<evidence type="ECO:0000256" key="2">
    <source>
        <dbReference type="ARBA" id="ARBA00005585"/>
    </source>
</evidence>
<accession>A0ABQ7JBR4</accession>
<sequence length="113" mass="11953">MRPFSALSGVIAALLGAASGSGFCYYCGLTHTQAMNCAPFLILGIGLDDMYVLLNAYSLSYMQSSARQRIRHTLEEGGIAVTITTLTNVVSFTIGASSPYFAVKNFCIVIVAG</sequence>
<dbReference type="EMBL" id="JADAQX010000191">
    <property type="protein sequence ID" value="KAF8821354.1"/>
    <property type="molecule type" value="Genomic_DNA"/>
</dbReference>
<feature type="transmembrane region" description="Helical" evidence="7">
    <location>
        <begin position="40"/>
        <end position="62"/>
    </location>
</feature>
<name>A0ABQ7JBR4_9APIC</name>
<keyword evidence="4 7" id="KW-1133">Transmembrane helix</keyword>
<evidence type="ECO:0000313" key="10">
    <source>
        <dbReference type="EMBL" id="KAF8821354.1"/>
    </source>
</evidence>
<comment type="caution">
    <text evidence="10">The sequence shown here is derived from an EMBL/GenBank/DDBJ whole genome shotgun (WGS) entry which is preliminary data.</text>
</comment>
<keyword evidence="3 7" id="KW-0812">Transmembrane</keyword>
<evidence type="ECO:0000259" key="9">
    <source>
        <dbReference type="PROSITE" id="PS50156"/>
    </source>
</evidence>
<dbReference type="Proteomes" id="UP000823046">
    <property type="component" value="Unassembled WGS sequence"/>
</dbReference>
<feature type="domain" description="SSD" evidence="9">
    <location>
        <begin position="1"/>
        <end position="113"/>
    </location>
</feature>
<organism evidence="10 11">
    <name type="scientific">Cardiosporidium cionae</name>
    <dbReference type="NCBI Taxonomy" id="476202"/>
    <lineage>
        <taxon>Eukaryota</taxon>
        <taxon>Sar</taxon>
        <taxon>Alveolata</taxon>
        <taxon>Apicomplexa</taxon>
        <taxon>Aconoidasida</taxon>
        <taxon>Nephromycida</taxon>
        <taxon>Cardiosporidium</taxon>
    </lineage>
</organism>
<dbReference type="Pfam" id="PF02460">
    <property type="entry name" value="Patched"/>
    <property type="match status" value="1"/>
</dbReference>
<dbReference type="PROSITE" id="PS50156">
    <property type="entry name" value="SSD"/>
    <property type="match status" value="1"/>
</dbReference>
<keyword evidence="5 7" id="KW-0472">Membrane</keyword>
<feature type="signal peptide" evidence="8">
    <location>
        <begin position="1"/>
        <end position="20"/>
    </location>
</feature>
<dbReference type="Gene3D" id="1.20.1640.10">
    <property type="entry name" value="Multidrug efflux transporter AcrB transmembrane domain"/>
    <property type="match status" value="1"/>
</dbReference>
<comment type="similarity">
    <text evidence="2">Belongs to the patched family.</text>
</comment>
<feature type="chain" id="PRO_5045316792" evidence="8">
    <location>
        <begin position="21"/>
        <end position="113"/>
    </location>
</feature>
<keyword evidence="6" id="KW-0325">Glycoprotein</keyword>
<evidence type="ECO:0000256" key="1">
    <source>
        <dbReference type="ARBA" id="ARBA00004141"/>
    </source>
</evidence>
<comment type="subcellular location">
    <subcellularLocation>
        <location evidence="1">Membrane</location>
        <topology evidence="1">Multi-pass membrane protein</topology>
    </subcellularLocation>
</comment>
<dbReference type="PANTHER" id="PTHR10796">
    <property type="entry name" value="PATCHED-RELATED"/>
    <property type="match status" value="1"/>
</dbReference>
<evidence type="ECO:0000256" key="4">
    <source>
        <dbReference type="ARBA" id="ARBA00022989"/>
    </source>
</evidence>
<evidence type="ECO:0000256" key="3">
    <source>
        <dbReference type="ARBA" id="ARBA00022692"/>
    </source>
</evidence>
<evidence type="ECO:0000256" key="6">
    <source>
        <dbReference type="ARBA" id="ARBA00023180"/>
    </source>
</evidence>
<dbReference type="InterPro" id="IPR000731">
    <property type="entry name" value="SSD"/>
</dbReference>
<dbReference type="SUPFAM" id="SSF82866">
    <property type="entry name" value="Multidrug efflux transporter AcrB transmembrane domain"/>
    <property type="match status" value="1"/>
</dbReference>
<keyword evidence="11" id="KW-1185">Reference proteome</keyword>
<evidence type="ECO:0000256" key="8">
    <source>
        <dbReference type="SAM" id="SignalP"/>
    </source>
</evidence>
<protein>
    <submittedName>
        <fullName evidence="10">Sterol-sensing domain of SREBP cleavage-activation domain-containing protein</fullName>
    </submittedName>
</protein>
<gene>
    <name evidence="10" type="ORF">IE077_004350</name>
</gene>
<dbReference type="InterPro" id="IPR051697">
    <property type="entry name" value="Patched_domain-protein"/>
</dbReference>